<proteinExistence type="predicted"/>
<dbReference type="Proteomes" id="UP000031488">
    <property type="component" value="Unassembled WGS sequence"/>
</dbReference>
<dbReference type="RefSeq" id="WP_152609630.1">
    <property type="nucleotide sequence ID" value="NZ_JTJZ01000018.1"/>
</dbReference>
<evidence type="ECO:0000313" key="2">
    <source>
        <dbReference type="EMBL" id="KHS52737.1"/>
    </source>
</evidence>
<accession>A0A0B9APK0</accession>
<evidence type="ECO:0000313" key="3">
    <source>
        <dbReference type="Proteomes" id="UP000031488"/>
    </source>
</evidence>
<comment type="caution">
    <text evidence="2">The sequence shown here is derived from an EMBL/GenBank/DDBJ whole genome shotgun (WGS) entry which is preliminary data.</text>
</comment>
<dbReference type="GO" id="GO:0003824">
    <property type="term" value="F:catalytic activity"/>
    <property type="evidence" value="ECO:0007669"/>
    <property type="project" value="UniProtKB-ARBA"/>
</dbReference>
<dbReference type="OrthoDB" id="8421922at2"/>
<organism evidence="2 3">
    <name type="scientific">Brevibacterium linens</name>
    <dbReference type="NCBI Taxonomy" id="1703"/>
    <lineage>
        <taxon>Bacteria</taxon>
        <taxon>Bacillati</taxon>
        <taxon>Actinomycetota</taxon>
        <taxon>Actinomycetes</taxon>
        <taxon>Micrococcales</taxon>
        <taxon>Brevibacteriaceae</taxon>
        <taxon>Brevibacterium</taxon>
    </lineage>
</organism>
<dbReference type="AlphaFoldDB" id="A0A0B9APK0"/>
<dbReference type="InterPro" id="IPR000073">
    <property type="entry name" value="AB_hydrolase_1"/>
</dbReference>
<evidence type="ECO:0000259" key="1">
    <source>
        <dbReference type="Pfam" id="PF12697"/>
    </source>
</evidence>
<sequence>MFASLPLDYPRYRSSRERTDGIYNVKNISCDTVSTLMLDAELPARYSINDPNYSLPLDVLFYPRQSKRLLVGFHGAEPPSSSLPKFQFVSSFRMRPEASLFLSDPTILQGESMTLGWIAGNSTTPVADLMSDIVKLAAAEVGATEVVLVGHSAGGFAAVQVGSRIPGSKAIVVNGQSVVGAHRPYTVENLRKFAFPEYASVDEMLNAYSHRLDLRLALDKRSDGASFTWFSHVDDRLSFTDHPHVPMLLDHFRLPSDGGITSFGDAVVPCRWTTSNPSVHALPGSVIPFLNLVLGDTPGTHIDHKIDPVWHR</sequence>
<name>A0A0B9APK0_BRELN</name>
<protein>
    <recommendedName>
        <fullName evidence="1">AB hydrolase-1 domain-containing protein</fullName>
    </recommendedName>
</protein>
<dbReference type="EMBL" id="JTJZ01000018">
    <property type="protein sequence ID" value="KHS52737.1"/>
    <property type="molecule type" value="Genomic_DNA"/>
</dbReference>
<gene>
    <name evidence="2" type="ORF">AE0388_1720</name>
</gene>
<dbReference type="Pfam" id="PF12697">
    <property type="entry name" value="Abhydrolase_6"/>
    <property type="match status" value="1"/>
</dbReference>
<dbReference type="Gene3D" id="3.40.50.1820">
    <property type="entry name" value="alpha/beta hydrolase"/>
    <property type="match status" value="1"/>
</dbReference>
<keyword evidence="3" id="KW-1185">Reference proteome</keyword>
<reference evidence="2 3" key="1">
    <citation type="submission" date="2014-11" db="EMBL/GenBank/DDBJ databases">
        <title>Draft Genome Sequence of Brevibacterium linens AE038-8.</title>
        <authorList>
            <person name="Maizel D."/>
            <person name="Utturkar S.M."/>
            <person name="Brown S.D."/>
            <person name="Ferrero M."/>
            <person name="Rosen B.P."/>
        </authorList>
    </citation>
    <scope>NUCLEOTIDE SEQUENCE [LARGE SCALE GENOMIC DNA]</scope>
    <source>
        <strain evidence="2 3">AE038-8</strain>
    </source>
</reference>
<dbReference type="SUPFAM" id="SSF53474">
    <property type="entry name" value="alpha/beta-Hydrolases"/>
    <property type="match status" value="1"/>
</dbReference>
<dbReference type="InterPro" id="IPR029058">
    <property type="entry name" value="AB_hydrolase_fold"/>
</dbReference>
<feature type="domain" description="AB hydrolase-1" evidence="1">
    <location>
        <begin position="122"/>
        <end position="232"/>
    </location>
</feature>